<reference evidence="1" key="1">
    <citation type="submission" date="2021-04" db="EMBL/GenBank/DDBJ databases">
        <title>Sinoanaerobacter chloroacetimidivorans sp. nov., an obligate anaerobic bacterium isolated from anaerobic sludge.</title>
        <authorList>
            <person name="Bao Y."/>
        </authorList>
    </citation>
    <scope>NUCLEOTIDE SEQUENCE</scope>
    <source>
        <strain evidence="1">BAD-6</strain>
    </source>
</reference>
<dbReference type="AlphaFoldDB" id="A0A8J7W2R2"/>
<name>A0A8J7W2R2_9FIRM</name>
<dbReference type="Proteomes" id="UP000675664">
    <property type="component" value="Unassembled WGS sequence"/>
</dbReference>
<dbReference type="RefSeq" id="WP_227018167.1">
    <property type="nucleotide sequence ID" value="NZ_JAGSND010000005.1"/>
</dbReference>
<gene>
    <name evidence="1" type="ORF">KCX82_09140</name>
</gene>
<dbReference type="EMBL" id="JAGSND010000005">
    <property type="protein sequence ID" value="MBR0598036.1"/>
    <property type="molecule type" value="Genomic_DNA"/>
</dbReference>
<comment type="caution">
    <text evidence="1">The sequence shown here is derived from an EMBL/GenBank/DDBJ whole genome shotgun (WGS) entry which is preliminary data.</text>
</comment>
<protein>
    <submittedName>
        <fullName evidence="1">Uncharacterized protein</fullName>
    </submittedName>
</protein>
<evidence type="ECO:0000313" key="1">
    <source>
        <dbReference type="EMBL" id="MBR0598036.1"/>
    </source>
</evidence>
<sequence length="61" mass="7071">MLSREKENLKTKIRSVQDVEIIEQLYFFILGMQTQQKISFNKRSNTRAIRRSLGGLNGAIT</sequence>
<keyword evidence="2" id="KW-1185">Reference proteome</keyword>
<accession>A0A8J7W2R2</accession>
<organism evidence="1 2">
    <name type="scientific">Sinanaerobacter chloroacetimidivorans</name>
    <dbReference type="NCBI Taxonomy" id="2818044"/>
    <lineage>
        <taxon>Bacteria</taxon>
        <taxon>Bacillati</taxon>
        <taxon>Bacillota</taxon>
        <taxon>Clostridia</taxon>
        <taxon>Peptostreptococcales</taxon>
        <taxon>Anaerovoracaceae</taxon>
        <taxon>Sinanaerobacter</taxon>
    </lineage>
</organism>
<evidence type="ECO:0000313" key="2">
    <source>
        <dbReference type="Proteomes" id="UP000675664"/>
    </source>
</evidence>
<reference evidence="1" key="2">
    <citation type="submission" date="2021-04" db="EMBL/GenBank/DDBJ databases">
        <authorList>
            <person name="Liu J."/>
        </authorList>
    </citation>
    <scope>NUCLEOTIDE SEQUENCE</scope>
    <source>
        <strain evidence="1">BAD-6</strain>
    </source>
</reference>
<proteinExistence type="predicted"/>